<dbReference type="RefSeq" id="WP_047884547.1">
    <property type="nucleotide sequence ID" value="NZ_CP071326.1"/>
</dbReference>
<evidence type="ECO:0000256" key="1">
    <source>
        <dbReference type="SAM" id="SignalP"/>
    </source>
</evidence>
<accession>A0A0J1K7R5</accession>
<proteinExistence type="predicted"/>
<dbReference type="EMBL" id="LDOU01000006">
    <property type="protein sequence ID" value="KLV10382.1"/>
    <property type="molecule type" value="Genomic_DNA"/>
</dbReference>
<name>A0A0J1K7R5_9GAMM</name>
<feature type="domain" description="Magnetosome protein MamS/MamX" evidence="2">
    <location>
        <begin position="50"/>
        <end position="135"/>
    </location>
</feature>
<dbReference type="InterPro" id="IPR058837">
    <property type="entry name" value="MamS_MamX_dom"/>
</dbReference>
<organism evidence="3 4">
    <name type="scientific">Photobacterium ganghwense</name>
    <dbReference type="NCBI Taxonomy" id="320778"/>
    <lineage>
        <taxon>Bacteria</taxon>
        <taxon>Pseudomonadati</taxon>
        <taxon>Pseudomonadota</taxon>
        <taxon>Gammaproteobacteria</taxon>
        <taxon>Vibrionales</taxon>
        <taxon>Vibrionaceae</taxon>
        <taxon>Photobacterium</taxon>
    </lineage>
</organism>
<comment type="caution">
    <text evidence="3">The sequence shown here is derived from an EMBL/GenBank/DDBJ whole genome shotgun (WGS) entry which is preliminary data.</text>
</comment>
<dbReference type="AlphaFoldDB" id="A0A0J1K7R5"/>
<reference evidence="3 4" key="1">
    <citation type="submission" date="2015-05" db="EMBL/GenBank/DDBJ databases">
        <title>Photobacterium galathea sp. nov.</title>
        <authorList>
            <person name="Machado H."/>
            <person name="Gram L."/>
        </authorList>
    </citation>
    <scope>NUCLEOTIDE SEQUENCE [LARGE SCALE GENOMIC DNA]</scope>
    <source>
        <strain evidence="3 4">DSM 22954</strain>
    </source>
</reference>
<dbReference type="PATRIC" id="fig|320778.3.peg.1616"/>
<dbReference type="OrthoDB" id="5455132at2"/>
<protein>
    <submittedName>
        <fullName evidence="3">DNA-binding protein</fullName>
    </submittedName>
</protein>
<gene>
    <name evidence="3" type="ORF">ABT57_07470</name>
</gene>
<keyword evidence="3" id="KW-0238">DNA-binding</keyword>
<evidence type="ECO:0000313" key="4">
    <source>
        <dbReference type="Proteomes" id="UP000035909"/>
    </source>
</evidence>
<feature type="signal peptide" evidence="1">
    <location>
        <begin position="1"/>
        <end position="24"/>
    </location>
</feature>
<dbReference type="Pfam" id="PF26390">
    <property type="entry name" value="MamS_MamX"/>
    <property type="match status" value="1"/>
</dbReference>
<evidence type="ECO:0000259" key="2">
    <source>
        <dbReference type="Pfam" id="PF26390"/>
    </source>
</evidence>
<sequence>MKSIMMLISMAILLNVTFTSEAIAQQGMSWHGSGGWGHGSQYGMMYDPQTIESISGDVVSVDKVTLMHGMHYGVHLTVKTAEGNVSVHLGPAWYIENQDVKITPNDKVTIKGSRITFDGQPAMIAIEVRKGNEVLTLRDPEGYPVWSGWKRQ</sequence>
<dbReference type="GO" id="GO:0003677">
    <property type="term" value="F:DNA binding"/>
    <property type="evidence" value="ECO:0007669"/>
    <property type="project" value="UniProtKB-KW"/>
</dbReference>
<keyword evidence="4" id="KW-1185">Reference proteome</keyword>
<dbReference type="Proteomes" id="UP000035909">
    <property type="component" value="Unassembled WGS sequence"/>
</dbReference>
<feature type="chain" id="PRO_5005253940" evidence="1">
    <location>
        <begin position="25"/>
        <end position="152"/>
    </location>
</feature>
<evidence type="ECO:0000313" key="3">
    <source>
        <dbReference type="EMBL" id="KLV10382.1"/>
    </source>
</evidence>
<keyword evidence="1" id="KW-0732">Signal</keyword>